<dbReference type="Proteomes" id="UP000037069">
    <property type="component" value="Unassembled WGS sequence"/>
</dbReference>
<comment type="caution">
    <text evidence="1">The sequence shown here is derived from an EMBL/GenBank/DDBJ whole genome shotgun (WGS) entry which is preliminary data.</text>
</comment>
<name>A0A0L0C1M1_LUCCU</name>
<feature type="non-terminal residue" evidence="1">
    <location>
        <position position="1"/>
    </location>
</feature>
<sequence>LPNLPDPLEYSQEDKAFYGFPSDSSSSEDSLDDGKSYMCRYSSVSSNILNNRQLVLPDNEETLSTIIDVKPVIIQVDSAVFDVVPLFISDAQVDLEEIIDDLQMKIVDSIVDKSSSTSLRLHLHIPQLSFQFRDSESSDYAKLDLTEISYMVKKTRELKSFHFQLQMVMLQLMGKMIWKNASLKPKTDEIAPPDLNFANWPLLEASMCISPQLESNGLPSVDLSLSGTSLVLRMSHSLSKYICVLLDSFSDTKATFEVIRSSWQAVDKPAKEFHLPFSVSLISKFESGIYELYEETD</sequence>
<keyword evidence="2" id="KW-1185">Reference proteome</keyword>
<organism evidence="1 2">
    <name type="scientific">Lucilia cuprina</name>
    <name type="common">Green bottle fly</name>
    <name type="synonym">Australian sheep blowfly</name>
    <dbReference type="NCBI Taxonomy" id="7375"/>
    <lineage>
        <taxon>Eukaryota</taxon>
        <taxon>Metazoa</taxon>
        <taxon>Ecdysozoa</taxon>
        <taxon>Arthropoda</taxon>
        <taxon>Hexapoda</taxon>
        <taxon>Insecta</taxon>
        <taxon>Pterygota</taxon>
        <taxon>Neoptera</taxon>
        <taxon>Endopterygota</taxon>
        <taxon>Diptera</taxon>
        <taxon>Brachycera</taxon>
        <taxon>Muscomorpha</taxon>
        <taxon>Oestroidea</taxon>
        <taxon>Calliphoridae</taxon>
        <taxon>Luciliinae</taxon>
        <taxon>Lucilia</taxon>
    </lineage>
</organism>
<dbReference type="AlphaFoldDB" id="A0A0L0C1M1"/>
<accession>A0A0L0C1M1</accession>
<reference evidence="1 2" key="1">
    <citation type="journal article" date="2015" name="Nat. Commun.">
        <title>Lucilia cuprina genome unlocks parasitic fly biology to underpin future interventions.</title>
        <authorList>
            <person name="Anstead C.A."/>
            <person name="Korhonen P.K."/>
            <person name="Young N.D."/>
            <person name="Hall R.S."/>
            <person name="Jex A.R."/>
            <person name="Murali S.C."/>
            <person name="Hughes D.S."/>
            <person name="Lee S.F."/>
            <person name="Perry T."/>
            <person name="Stroehlein A.J."/>
            <person name="Ansell B.R."/>
            <person name="Breugelmans B."/>
            <person name="Hofmann A."/>
            <person name="Qu J."/>
            <person name="Dugan S."/>
            <person name="Lee S.L."/>
            <person name="Chao H."/>
            <person name="Dinh H."/>
            <person name="Han Y."/>
            <person name="Doddapaneni H.V."/>
            <person name="Worley K.C."/>
            <person name="Muzny D.M."/>
            <person name="Ioannidis P."/>
            <person name="Waterhouse R.M."/>
            <person name="Zdobnov E.M."/>
            <person name="James P.J."/>
            <person name="Bagnall N.H."/>
            <person name="Kotze A.C."/>
            <person name="Gibbs R.A."/>
            <person name="Richards S."/>
            <person name="Batterham P."/>
            <person name="Gasser R.B."/>
        </authorList>
    </citation>
    <scope>NUCLEOTIDE SEQUENCE [LARGE SCALE GENOMIC DNA]</scope>
    <source>
        <strain evidence="1 2">LS</strain>
        <tissue evidence="1">Full body</tissue>
    </source>
</reference>
<evidence type="ECO:0000313" key="1">
    <source>
        <dbReference type="EMBL" id="KNC26156.1"/>
    </source>
</evidence>
<proteinExistence type="predicted"/>
<evidence type="ECO:0000313" key="2">
    <source>
        <dbReference type="Proteomes" id="UP000037069"/>
    </source>
</evidence>
<protein>
    <submittedName>
        <fullName evidence="1">Uncharacterized protein</fullName>
    </submittedName>
</protein>
<gene>
    <name evidence="1" type="ORF">FF38_12702</name>
</gene>
<dbReference type="EMBL" id="JRES01001009">
    <property type="protein sequence ID" value="KNC26156.1"/>
    <property type="molecule type" value="Genomic_DNA"/>
</dbReference>